<name>A0A6N2LDR9_SALVM</name>
<sequence length="66" mass="7480">MTSVKKRSFLRCKIINIISYILEPRPSTASPLHPGAQLEWLLRLCTPSGNDTKLGQSQISKRERDV</sequence>
<dbReference type="EMBL" id="CAADRP010001528">
    <property type="protein sequence ID" value="VFU39318.1"/>
    <property type="molecule type" value="Genomic_DNA"/>
</dbReference>
<dbReference type="AlphaFoldDB" id="A0A6N2LDR9"/>
<evidence type="ECO:0000313" key="1">
    <source>
        <dbReference type="EMBL" id="VFU39318.1"/>
    </source>
</evidence>
<accession>A0A6N2LDR9</accession>
<reference evidence="1" key="1">
    <citation type="submission" date="2019-03" db="EMBL/GenBank/DDBJ databases">
        <authorList>
            <person name="Mank J."/>
            <person name="Almeida P."/>
        </authorList>
    </citation>
    <scope>NUCLEOTIDE SEQUENCE</scope>
    <source>
        <strain evidence="1">78183</strain>
    </source>
</reference>
<gene>
    <name evidence="1" type="ORF">SVIM_LOCUS217735</name>
</gene>
<organism evidence="1">
    <name type="scientific">Salix viminalis</name>
    <name type="common">Common osier</name>
    <name type="synonym">Basket willow</name>
    <dbReference type="NCBI Taxonomy" id="40686"/>
    <lineage>
        <taxon>Eukaryota</taxon>
        <taxon>Viridiplantae</taxon>
        <taxon>Streptophyta</taxon>
        <taxon>Embryophyta</taxon>
        <taxon>Tracheophyta</taxon>
        <taxon>Spermatophyta</taxon>
        <taxon>Magnoliopsida</taxon>
        <taxon>eudicotyledons</taxon>
        <taxon>Gunneridae</taxon>
        <taxon>Pentapetalae</taxon>
        <taxon>rosids</taxon>
        <taxon>fabids</taxon>
        <taxon>Malpighiales</taxon>
        <taxon>Salicaceae</taxon>
        <taxon>Saliceae</taxon>
        <taxon>Salix</taxon>
    </lineage>
</organism>
<protein>
    <submittedName>
        <fullName evidence="1">Uncharacterized protein</fullName>
    </submittedName>
</protein>
<proteinExistence type="predicted"/>